<evidence type="ECO:0000313" key="2">
    <source>
        <dbReference type="Proteomes" id="UP001056120"/>
    </source>
</evidence>
<keyword evidence="2" id="KW-1185">Reference proteome</keyword>
<protein>
    <submittedName>
        <fullName evidence="1">Uncharacterized protein</fullName>
    </submittedName>
</protein>
<reference evidence="1 2" key="2">
    <citation type="journal article" date="2022" name="Mol. Ecol. Resour.">
        <title>The genomes of chicory, endive, great burdock and yacon provide insights into Asteraceae paleo-polyploidization history and plant inulin production.</title>
        <authorList>
            <person name="Fan W."/>
            <person name="Wang S."/>
            <person name="Wang H."/>
            <person name="Wang A."/>
            <person name="Jiang F."/>
            <person name="Liu H."/>
            <person name="Zhao H."/>
            <person name="Xu D."/>
            <person name="Zhang Y."/>
        </authorList>
    </citation>
    <scope>NUCLEOTIDE SEQUENCE [LARGE SCALE GENOMIC DNA]</scope>
    <source>
        <strain evidence="2">cv. Yunnan</strain>
        <tissue evidence="1">Leaves</tissue>
    </source>
</reference>
<gene>
    <name evidence="1" type="ORF">L1987_06757</name>
</gene>
<sequence>MRKVGFIRVEVKYMGGQWVFLEFNSMESVELFEASDEVMVFLKCLKQVDKAFVVDDRIVWVEIHGLPFYAWTRDVAQTQLSWMTTTRVVMEDTKTTMSTTFRRFGVRYVGNPTTLKIVITIKGIP</sequence>
<proteinExistence type="predicted"/>
<dbReference type="EMBL" id="CM042019">
    <property type="protein sequence ID" value="KAI3825276.1"/>
    <property type="molecule type" value="Genomic_DNA"/>
</dbReference>
<reference evidence="2" key="1">
    <citation type="journal article" date="2022" name="Mol. Ecol. Resour.">
        <title>The genomes of chicory, endive, great burdock and yacon provide insights into Asteraceae palaeo-polyploidization history and plant inulin production.</title>
        <authorList>
            <person name="Fan W."/>
            <person name="Wang S."/>
            <person name="Wang H."/>
            <person name="Wang A."/>
            <person name="Jiang F."/>
            <person name="Liu H."/>
            <person name="Zhao H."/>
            <person name="Xu D."/>
            <person name="Zhang Y."/>
        </authorList>
    </citation>
    <scope>NUCLEOTIDE SEQUENCE [LARGE SCALE GENOMIC DNA]</scope>
    <source>
        <strain evidence="2">cv. Yunnan</strain>
    </source>
</reference>
<accession>A0ACB9JZ12</accession>
<name>A0ACB9JZ12_9ASTR</name>
<dbReference type="Proteomes" id="UP001056120">
    <property type="component" value="Linkage Group LG02"/>
</dbReference>
<comment type="caution">
    <text evidence="1">The sequence shown here is derived from an EMBL/GenBank/DDBJ whole genome shotgun (WGS) entry which is preliminary data.</text>
</comment>
<organism evidence="1 2">
    <name type="scientific">Smallanthus sonchifolius</name>
    <dbReference type="NCBI Taxonomy" id="185202"/>
    <lineage>
        <taxon>Eukaryota</taxon>
        <taxon>Viridiplantae</taxon>
        <taxon>Streptophyta</taxon>
        <taxon>Embryophyta</taxon>
        <taxon>Tracheophyta</taxon>
        <taxon>Spermatophyta</taxon>
        <taxon>Magnoliopsida</taxon>
        <taxon>eudicotyledons</taxon>
        <taxon>Gunneridae</taxon>
        <taxon>Pentapetalae</taxon>
        <taxon>asterids</taxon>
        <taxon>campanulids</taxon>
        <taxon>Asterales</taxon>
        <taxon>Asteraceae</taxon>
        <taxon>Asteroideae</taxon>
        <taxon>Heliantheae alliance</taxon>
        <taxon>Millerieae</taxon>
        <taxon>Smallanthus</taxon>
    </lineage>
</organism>
<evidence type="ECO:0000313" key="1">
    <source>
        <dbReference type="EMBL" id="KAI3825276.1"/>
    </source>
</evidence>